<keyword evidence="5" id="KW-1185">Reference proteome</keyword>
<sequence length="360" mass="40259">MLKGFDRRQSGSHLSPHLQASLLSIGNLPMSWHEDFSEADYQAYWQLSPEARGQRLAAEQTSDALKALLLYQQGRQTLDSDDMNTAIASFEEALLLRPGWHEVWTGHAAALLKAGEKETAIASCDRALELEPKAAEAWRIKGAVLYRLGRYEAAANSCDRALELDPDDHQAWSTLSDALNRQGRYDEAVISYDKALALKPDEPFTWGSRGTALQKLGRYEEAISSYDKLLQAEPNRYKLWHQRGLALRKLHRVEAAIKNFDEALNIQPDFYPATRSKLFTLLQTGQLLRYVMRSNMTERGSVKRDLQNVVDSLVKTKLPTLVVIGLVVLSSTHSRLTALAIAGIFLLIAAIGDLIAESQQ</sequence>
<reference evidence="4 5" key="2">
    <citation type="submission" date="2018-03" db="EMBL/GenBank/DDBJ databases">
        <title>The ancient ancestry and fast evolution of plastids.</title>
        <authorList>
            <person name="Moore K.R."/>
            <person name="Magnabosco C."/>
            <person name="Momper L."/>
            <person name="Gold D.A."/>
            <person name="Bosak T."/>
            <person name="Fournier G.P."/>
        </authorList>
    </citation>
    <scope>NUCLEOTIDE SEQUENCE [LARGE SCALE GENOMIC DNA]</scope>
    <source>
        <strain evidence="4 5">ULC18</strain>
    </source>
</reference>
<dbReference type="InterPro" id="IPR050498">
    <property type="entry name" value="Ycf3"/>
</dbReference>
<dbReference type="SMART" id="SM00028">
    <property type="entry name" value="TPR"/>
    <property type="match status" value="6"/>
</dbReference>
<proteinExistence type="predicted"/>
<dbReference type="Pfam" id="PF13432">
    <property type="entry name" value="TPR_16"/>
    <property type="match status" value="3"/>
</dbReference>
<dbReference type="InterPro" id="IPR019734">
    <property type="entry name" value="TPR_rpt"/>
</dbReference>
<dbReference type="PROSITE" id="PS50293">
    <property type="entry name" value="TPR_REGION"/>
    <property type="match status" value="2"/>
</dbReference>
<organism evidence="4 5">
    <name type="scientific">Stenomitos frigidus ULC18</name>
    <dbReference type="NCBI Taxonomy" id="2107698"/>
    <lineage>
        <taxon>Bacteria</taxon>
        <taxon>Bacillati</taxon>
        <taxon>Cyanobacteriota</taxon>
        <taxon>Cyanophyceae</taxon>
        <taxon>Leptolyngbyales</taxon>
        <taxon>Leptolyngbyaceae</taxon>
        <taxon>Stenomitos</taxon>
    </lineage>
</organism>
<dbReference type="PANTHER" id="PTHR44858:SF1">
    <property type="entry name" value="UDP-N-ACETYLGLUCOSAMINE--PEPTIDE N-ACETYLGLUCOSAMINYLTRANSFERASE SPINDLY-RELATED"/>
    <property type="match status" value="1"/>
</dbReference>
<feature type="repeat" description="TPR" evidence="3">
    <location>
        <begin position="101"/>
        <end position="134"/>
    </location>
</feature>
<comment type="caution">
    <text evidence="4">The sequence shown here is derived from an EMBL/GenBank/DDBJ whole genome shotgun (WGS) entry which is preliminary data.</text>
</comment>
<keyword evidence="1" id="KW-0677">Repeat</keyword>
<dbReference type="Proteomes" id="UP000239576">
    <property type="component" value="Unassembled WGS sequence"/>
</dbReference>
<feature type="repeat" description="TPR" evidence="3">
    <location>
        <begin position="135"/>
        <end position="168"/>
    </location>
</feature>
<evidence type="ECO:0000256" key="2">
    <source>
        <dbReference type="ARBA" id="ARBA00022803"/>
    </source>
</evidence>
<evidence type="ECO:0000313" key="4">
    <source>
        <dbReference type="EMBL" id="PSB25325.1"/>
    </source>
</evidence>
<name>A0A2T1DXW9_9CYAN</name>
<feature type="repeat" description="TPR" evidence="3">
    <location>
        <begin position="203"/>
        <end position="236"/>
    </location>
</feature>
<reference evidence="5" key="1">
    <citation type="submission" date="2018-02" db="EMBL/GenBank/DDBJ databases">
        <authorList>
            <person name="Moore K."/>
            <person name="Momper L."/>
        </authorList>
    </citation>
    <scope>NUCLEOTIDE SEQUENCE [LARGE SCALE GENOMIC DNA]</scope>
    <source>
        <strain evidence="5">ULC18</strain>
    </source>
</reference>
<dbReference type="PANTHER" id="PTHR44858">
    <property type="entry name" value="TETRATRICOPEPTIDE REPEAT PROTEIN 6"/>
    <property type="match status" value="1"/>
</dbReference>
<protein>
    <submittedName>
        <fullName evidence="4">Uncharacterized protein</fullName>
    </submittedName>
</protein>
<dbReference type="PROSITE" id="PS50005">
    <property type="entry name" value="TPR"/>
    <property type="match status" value="6"/>
</dbReference>
<feature type="repeat" description="TPR" evidence="3">
    <location>
        <begin position="169"/>
        <end position="202"/>
    </location>
</feature>
<dbReference type="Gene3D" id="1.25.40.10">
    <property type="entry name" value="Tetratricopeptide repeat domain"/>
    <property type="match status" value="3"/>
</dbReference>
<gene>
    <name evidence="4" type="ORF">C7B82_23605</name>
</gene>
<dbReference type="InterPro" id="IPR011990">
    <property type="entry name" value="TPR-like_helical_dom_sf"/>
</dbReference>
<feature type="repeat" description="TPR" evidence="3">
    <location>
        <begin position="67"/>
        <end position="100"/>
    </location>
</feature>
<feature type="repeat" description="TPR" evidence="3">
    <location>
        <begin position="237"/>
        <end position="270"/>
    </location>
</feature>
<dbReference type="OrthoDB" id="528536at2"/>
<accession>A0A2T1DXW9</accession>
<dbReference type="AlphaFoldDB" id="A0A2T1DXW9"/>
<evidence type="ECO:0000313" key="5">
    <source>
        <dbReference type="Proteomes" id="UP000239576"/>
    </source>
</evidence>
<dbReference type="EMBL" id="PVWK01000126">
    <property type="protein sequence ID" value="PSB25325.1"/>
    <property type="molecule type" value="Genomic_DNA"/>
</dbReference>
<keyword evidence="2 3" id="KW-0802">TPR repeat</keyword>
<evidence type="ECO:0000256" key="1">
    <source>
        <dbReference type="ARBA" id="ARBA00022737"/>
    </source>
</evidence>
<evidence type="ECO:0000256" key="3">
    <source>
        <dbReference type="PROSITE-ProRule" id="PRU00339"/>
    </source>
</evidence>
<dbReference type="SUPFAM" id="SSF48452">
    <property type="entry name" value="TPR-like"/>
    <property type="match status" value="1"/>
</dbReference>